<organism evidence="2 3">
    <name type="scientific">Daldinia eschscholtzii</name>
    <dbReference type="NCBI Taxonomy" id="292717"/>
    <lineage>
        <taxon>Eukaryota</taxon>
        <taxon>Fungi</taxon>
        <taxon>Dikarya</taxon>
        <taxon>Ascomycota</taxon>
        <taxon>Pezizomycotina</taxon>
        <taxon>Sordariomycetes</taxon>
        <taxon>Xylariomycetidae</taxon>
        <taxon>Xylariales</taxon>
        <taxon>Hypoxylaceae</taxon>
        <taxon>Daldinia</taxon>
    </lineage>
</organism>
<feature type="compositionally biased region" description="Low complexity" evidence="1">
    <location>
        <begin position="54"/>
        <end position="71"/>
    </location>
</feature>
<proteinExistence type="predicted"/>
<dbReference type="Proteomes" id="UP001369815">
    <property type="component" value="Unassembled WGS sequence"/>
</dbReference>
<gene>
    <name evidence="2" type="ORF">Daesc_006181</name>
</gene>
<comment type="caution">
    <text evidence="2">The sequence shown here is derived from an EMBL/GenBank/DDBJ whole genome shotgun (WGS) entry which is preliminary data.</text>
</comment>
<feature type="region of interest" description="Disordered" evidence="1">
    <location>
        <begin position="391"/>
        <end position="446"/>
    </location>
</feature>
<feature type="region of interest" description="Disordered" evidence="1">
    <location>
        <begin position="27"/>
        <end position="73"/>
    </location>
</feature>
<dbReference type="EMBL" id="JBANMG010000006">
    <property type="protein sequence ID" value="KAK6951658.1"/>
    <property type="molecule type" value="Genomic_DNA"/>
</dbReference>
<dbReference type="AlphaFoldDB" id="A0AAX6MG26"/>
<sequence length="473" mass="53503">MESEATHRRRRITDFFSTSKLVGPLRDHFSSSSKNRCLSSPVPITTETEPPDLLPLDQAQSSQSSQSLGSSVGQAHILSQGTGSLASSGLSRRAIARRDRVLKEIEDHFAGKYEGKPLLIKRKLLYREYRSLCKLISESTDERFRDYFNQELRYDYGRYEKDKQFVIRMPSAYHECMAGSINSHITDWLKDVREKRSLYKGVICEDPETINIAKNIKPTLATRVDLSGNTDDPAGDNKDPDLSFRLKHPETIGPGLVVEVAWSQRDLNLPRIARSYIEKANGRVRTVIGINLNDIYKSRRVGELYTGTATFSTWKAEFDSKDNVVSKCTAFRDADGKPNPGGTIHLSLQDFIYQKTVEKIKGLQNPDLVISPEDFSEFFVDALEQGQAEERRKKRVKANAERENVAEQDVVPMHDAAAQSRVAGENPAPQTVQETEIAQSAPSPARYIRNMWENRLRRRQRSTPQNIVQPTAS</sequence>
<evidence type="ECO:0000313" key="3">
    <source>
        <dbReference type="Proteomes" id="UP001369815"/>
    </source>
</evidence>
<evidence type="ECO:0000313" key="2">
    <source>
        <dbReference type="EMBL" id="KAK6951658.1"/>
    </source>
</evidence>
<feature type="compositionally biased region" description="Polar residues" evidence="1">
    <location>
        <begin position="428"/>
        <end position="442"/>
    </location>
</feature>
<accession>A0AAX6MG26</accession>
<name>A0AAX6MG26_9PEZI</name>
<evidence type="ECO:0000256" key="1">
    <source>
        <dbReference type="SAM" id="MobiDB-lite"/>
    </source>
</evidence>
<feature type="compositionally biased region" description="Polar residues" evidence="1">
    <location>
        <begin position="30"/>
        <end position="48"/>
    </location>
</feature>
<protein>
    <submittedName>
        <fullName evidence="2">Uncharacterized protein</fullName>
    </submittedName>
</protein>
<reference evidence="2 3" key="1">
    <citation type="journal article" date="2024" name="Front Chem Biol">
        <title>Unveiling the potential of Daldinia eschscholtzii MFLUCC 19-0629 through bioactivity and bioinformatics studies for enhanced sustainable agriculture production.</title>
        <authorList>
            <person name="Brooks S."/>
            <person name="Weaver J.A."/>
            <person name="Klomchit A."/>
            <person name="Alharthi S.A."/>
            <person name="Onlamun T."/>
            <person name="Nurani R."/>
            <person name="Vong T.K."/>
            <person name="Alberti F."/>
            <person name="Greco C."/>
        </authorList>
    </citation>
    <scope>NUCLEOTIDE SEQUENCE [LARGE SCALE GENOMIC DNA]</scope>
    <source>
        <strain evidence="2">MFLUCC 19-0629</strain>
    </source>
</reference>
<keyword evidence="3" id="KW-1185">Reference proteome</keyword>